<comment type="similarity">
    <text evidence="1">Belongs to the protein kinase superfamily. CMGC Ser/Thr protein kinase family. GSK-3 subfamily.</text>
</comment>
<evidence type="ECO:0000259" key="7">
    <source>
        <dbReference type="PROSITE" id="PS50011"/>
    </source>
</evidence>
<keyword evidence="4" id="KW-0547">Nucleotide-binding</keyword>
<evidence type="ECO:0000313" key="8">
    <source>
        <dbReference type="EMBL" id="QQP54742.1"/>
    </source>
</evidence>
<dbReference type="InterPro" id="IPR008271">
    <property type="entry name" value="Ser/Thr_kinase_AS"/>
</dbReference>
<feature type="domain" description="Protein kinase" evidence="7">
    <location>
        <begin position="1"/>
        <end position="210"/>
    </location>
</feature>
<dbReference type="Proteomes" id="UP000595437">
    <property type="component" value="Chromosome 5"/>
</dbReference>
<gene>
    <name evidence="8" type="ORF">FKW44_007668</name>
</gene>
<dbReference type="Gene3D" id="1.10.510.10">
    <property type="entry name" value="Transferase(Phosphotransferase) domain 1"/>
    <property type="match status" value="1"/>
</dbReference>
<sequence length="219" mass="24749">METSIPAFNPMDPLSSNCKRCHVSSLDALSYLHSNSICHRDVKPKNILLSGPRDIQLCDFGSALQLNERNTSLGGLNSYICSRYYRAPELLLGSNAYGLPVDLWSAATVWGELITGSPLFWGESTGDQILEITRVFGIPSLSEVEDMQLNEMEDSMIHVLKMTLQRLEPRSLHSILWPHLQDEGDFNFIQRLLSYSPCRRPTAIETHEFLHQKSTVRVT</sequence>
<name>A0A7T8QTQ8_CALRO</name>
<dbReference type="GO" id="GO:0005524">
    <property type="term" value="F:ATP binding"/>
    <property type="evidence" value="ECO:0007669"/>
    <property type="project" value="UniProtKB-KW"/>
</dbReference>
<keyword evidence="9" id="KW-1185">Reference proteome</keyword>
<dbReference type="GO" id="GO:0007165">
    <property type="term" value="P:signal transduction"/>
    <property type="evidence" value="ECO:0007669"/>
    <property type="project" value="TreeGrafter"/>
</dbReference>
<keyword evidence="6" id="KW-0067">ATP-binding</keyword>
<dbReference type="GO" id="GO:0005737">
    <property type="term" value="C:cytoplasm"/>
    <property type="evidence" value="ECO:0007669"/>
    <property type="project" value="TreeGrafter"/>
</dbReference>
<dbReference type="InterPro" id="IPR000719">
    <property type="entry name" value="Prot_kinase_dom"/>
</dbReference>
<dbReference type="GO" id="GO:0005634">
    <property type="term" value="C:nucleus"/>
    <property type="evidence" value="ECO:0007669"/>
    <property type="project" value="TreeGrafter"/>
</dbReference>
<proteinExistence type="inferred from homology"/>
<evidence type="ECO:0000256" key="3">
    <source>
        <dbReference type="ARBA" id="ARBA00022679"/>
    </source>
</evidence>
<keyword evidence="5" id="KW-0418">Kinase</keyword>
<dbReference type="InterPro" id="IPR050591">
    <property type="entry name" value="GSK-3"/>
</dbReference>
<evidence type="ECO:0000256" key="1">
    <source>
        <dbReference type="ARBA" id="ARBA00005527"/>
    </source>
</evidence>
<dbReference type="Pfam" id="PF00069">
    <property type="entry name" value="Pkinase"/>
    <property type="match status" value="1"/>
</dbReference>
<accession>A0A7T8QTQ8</accession>
<dbReference type="PROSITE" id="PS00108">
    <property type="entry name" value="PROTEIN_KINASE_ST"/>
    <property type="match status" value="1"/>
</dbReference>
<keyword evidence="3" id="KW-0808">Transferase</keyword>
<dbReference type="PROSITE" id="PS50011">
    <property type="entry name" value="PROTEIN_KINASE_DOM"/>
    <property type="match status" value="1"/>
</dbReference>
<dbReference type="SMART" id="SM00220">
    <property type="entry name" value="S_TKc"/>
    <property type="match status" value="1"/>
</dbReference>
<protein>
    <recommendedName>
        <fullName evidence="7">Protein kinase domain-containing protein</fullName>
    </recommendedName>
</protein>
<evidence type="ECO:0000256" key="2">
    <source>
        <dbReference type="ARBA" id="ARBA00022527"/>
    </source>
</evidence>
<dbReference type="GO" id="GO:0030154">
    <property type="term" value="P:cell differentiation"/>
    <property type="evidence" value="ECO:0007669"/>
    <property type="project" value="TreeGrafter"/>
</dbReference>
<evidence type="ECO:0000256" key="6">
    <source>
        <dbReference type="ARBA" id="ARBA00022840"/>
    </source>
</evidence>
<dbReference type="InterPro" id="IPR011009">
    <property type="entry name" value="Kinase-like_dom_sf"/>
</dbReference>
<dbReference type="OrthoDB" id="9332038at2759"/>
<reference evidence="9" key="1">
    <citation type="submission" date="2021-01" db="EMBL/GenBank/DDBJ databases">
        <title>Caligus Genome Assembly.</title>
        <authorList>
            <person name="Gallardo-Escarate C."/>
        </authorList>
    </citation>
    <scope>NUCLEOTIDE SEQUENCE [LARGE SCALE GENOMIC DNA]</scope>
</reference>
<organism evidence="8 9">
    <name type="scientific">Caligus rogercresseyi</name>
    <name type="common">Sea louse</name>
    <dbReference type="NCBI Taxonomy" id="217165"/>
    <lineage>
        <taxon>Eukaryota</taxon>
        <taxon>Metazoa</taxon>
        <taxon>Ecdysozoa</taxon>
        <taxon>Arthropoda</taxon>
        <taxon>Crustacea</taxon>
        <taxon>Multicrustacea</taxon>
        <taxon>Hexanauplia</taxon>
        <taxon>Copepoda</taxon>
        <taxon>Siphonostomatoida</taxon>
        <taxon>Caligidae</taxon>
        <taxon>Caligus</taxon>
    </lineage>
</organism>
<evidence type="ECO:0000313" key="9">
    <source>
        <dbReference type="Proteomes" id="UP000595437"/>
    </source>
</evidence>
<dbReference type="GO" id="GO:0004674">
    <property type="term" value="F:protein serine/threonine kinase activity"/>
    <property type="evidence" value="ECO:0007669"/>
    <property type="project" value="UniProtKB-KW"/>
</dbReference>
<dbReference type="EMBL" id="CP045894">
    <property type="protein sequence ID" value="QQP54742.1"/>
    <property type="molecule type" value="Genomic_DNA"/>
</dbReference>
<keyword evidence="2" id="KW-0723">Serine/threonine-protein kinase</keyword>
<evidence type="ECO:0000256" key="4">
    <source>
        <dbReference type="ARBA" id="ARBA00022741"/>
    </source>
</evidence>
<evidence type="ECO:0000256" key="5">
    <source>
        <dbReference type="ARBA" id="ARBA00022777"/>
    </source>
</evidence>
<dbReference type="SUPFAM" id="SSF56112">
    <property type="entry name" value="Protein kinase-like (PK-like)"/>
    <property type="match status" value="1"/>
</dbReference>
<dbReference type="PANTHER" id="PTHR24057">
    <property type="entry name" value="GLYCOGEN SYNTHASE KINASE-3 ALPHA"/>
    <property type="match status" value="1"/>
</dbReference>
<dbReference type="PANTHER" id="PTHR24057:SF0">
    <property type="entry name" value="PROTEIN KINASE SHAGGY-RELATED"/>
    <property type="match status" value="1"/>
</dbReference>
<dbReference type="AlphaFoldDB" id="A0A7T8QTQ8"/>